<name>A0A2N3KRZ8_9PROT</name>
<dbReference type="Proteomes" id="UP000233597">
    <property type="component" value="Unassembled WGS sequence"/>
</dbReference>
<dbReference type="PANTHER" id="PTHR10443:SF12">
    <property type="entry name" value="DIPEPTIDASE"/>
    <property type="match status" value="1"/>
</dbReference>
<dbReference type="PANTHER" id="PTHR10443">
    <property type="entry name" value="MICROSOMAL DIPEPTIDASE"/>
    <property type="match status" value="1"/>
</dbReference>
<dbReference type="AlphaFoldDB" id="A0A2N3KRZ8"/>
<evidence type="ECO:0000313" key="1">
    <source>
        <dbReference type="EMBL" id="PKR53322.1"/>
    </source>
</evidence>
<reference evidence="1 2" key="1">
    <citation type="submission" date="2017-09" db="EMBL/GenBank/DDBJ databases">
        <title>Biodiversity and function of Thalassospira species in the particle-attached aromatic-hydrocarbon-degrading consortia from the surface seawater of the South China Sea.</title>
        <authorList>
            <person name="Dong C."/>
            <person name="Liu R."/>
            <person name="Shao Z."/>
        </authorList>
    </citation>
    <scope>NUCLEOTIDE SEQUENCE [LARGE SCALE GENOMIC DNA]</scope>
    <source>
        <strain evidence="1 2">CSC1P2</strain>
    </source>
</reference>
<dbReference type="GO" id="GO:0070573">
    <property type="term" value="F:metallodipeptidase activity"/>
    <property type="evidence" value="ECO:0007669"/>
    <property type="project" value="InterPro"/>
</dbReference>
<proteinExistence type="predicted"/>
<evidence type="ECO:0000313" key="2">
    <source>
        <dbReference type="Proteomes" id="UP000233597"/>
    </source>
</evidence>
<dbReference type="OrthoDB" id="9804920at2"/>
<dbReference type="GO" id="GO:0006508">
    <property type="term" value="P:proteolysis"/>
    <property type="evidence" value="ECO:0007669"/>
    <property type="project" value="InterPro"/>
</dbReference>
<dbReference type="SUPFAM" id="SSF51556">
    <property type="entry name" value="Metallo-dependent hydrolases"/>
    <property type="match status" value="1"/>
</dbReference>
<dbReference type="PROSITE" id="PS51365">
    <property type="entry name" value="RENAL_DIPEPTIDASE_2"/>
    <property type="match status" value="1"/>
</dbReference>
<protein>
    <submittedName>
        <fullName evidence="1">Peptidase M19</fullName>
    </submittedName>
</protein>
<sequence>MTATTTSQFATPFAPADSTLSNYKRKHIPSFTWDAHACLPLDPIVPIELLDTYRAGNIDYVCINVGMDMNSVAHIMRVIAAFRAKIAAHPDKYMQIETFDDLAKAKKAGLLGVGFDLEGSVMLQDMPEMVPVFAKLGVKQIHFAYNRNNSVAGGCHDTDIPLTALGHEIVKAVNASGMIMDCSHTGRQSSLDIMRASSKPVVFSHANPKVLGGHERCIDDEQIKACADTNGVIGVCGFQRFIKSANAPDVPDMVRHIDYLVKLVGVNHVGIGLDTMPSVKGANDFPDGVDNGYYWPKDRGYGPDAGGAAVFDPRKMPMLADALINEGYLPDDVDKIMGENFIRVARESW</sequence>
<dbReference type="Pfam" id="PF01244">
    <property type="entry name" value="Peptidase_M19"/>
    <property type="match status" value="1"/>
</dbReference>
<dbReference type="RefSeq" id="WP_101267811.1">
    <property type="nucleotide sequence ID" value="NZ_NWTK01000009.1"/>
</dbReference>
<dbReference type="EMBL" id="NWTK01000009">
    <property type="protein sequence ID" value="PKR53322.1"/>
    <property type="molecule type" value="Genomic_DNA"/>
</dbReference>
<accession>A0A2N3KRZ8</accession>
<dbReference type="InterPro" id="IPR032466">
    <property type="entry name" value="Metal_Hydrolase"/>
</dbReference>
<dbReference type="Gene3D" id="3.20.20.140">
    <property type="entry name" value="Metal-dependent hydrolases"/>
    <property type="match status" value="1"/>
</dbReference>
<comment type="caution">
    <text evidence="1">The sequence shown here is derived from an EMBL/GenBank/DDBJ whole genome shotgun (WGS) entry which is preliminary data.</text>
</comment>
<organism evidence="1 2">
    <name type="scientific">Thalassospira marina</name>
    <dbReference type="NCBI Taxonomy" id="2048283"/>
    <lineage>
        <taxon>Bacteria</taxon>
        <taxon>Pseudomonadati</taxon>
        <taxon>Pseudomonadota</taxon>
        <taxon>Alphaproteobacteria</taxon>
        <taxon>Rhodospirillales</taxon>
        <taxon>Thalassospiraceae</taxon>
        <taxon>Thalassospira</taxon>
    </lineage>
</organism>
<gene>
    <name evidence="1" type="ORF">COO20_14585</name>
</gene>
<dbReference type="InterPro" id="IPR008257">
    <property type="entry name" value="Pept_M19"/>
</dbReference>